<keyword evidence="2" id="KW-1185">Reference proteome</keyword>
<evidence type="ECO:0000313" key="1">
    <source>
        <dbReference type="EMBL" id="EKX63111.1"/>
    </source>
</evidence>
<sequence length="84" mass="9607">MTAEVLASEVIPPHEDRRIVIGEYEAEELIPELDVTDNADGYDLVAWLRNDQRMADGSIHVVLFVQNYSSQPVTVFVRRKPDEH</sequence>
<gene>
    <name evidence="1" type="ORF">STRIP9103_01240</name>
</gene>
<reference evidence="1 2" key="1">
    <citation type="submission" date="2012-11" db="EMBL/GenBank/DDBJ databases">
        <authorList>
            <person name="Huguet-Tapia J.C."/>
            <person name="Durkin A.S."/>
            <person name="Pettis G.S."/>
            <person name="Badger J.H."/>
        </authorList>
    </citation>
    <scope>NUCLEOTIDE SEQUENCE [LARGE SCALE GENOMIC DNA]</scope>
    <source>
        <strain evidence="1 2">91-03</strain>
    </source>
</reference>
<comment type="caution">
    <text evidence="1">The sequence shown here is derived from an EMBL/GenBank/DDBJ whole genome shotgun (WGS) entry which is preliminary data.</text>
</comment>
<dbReference type="RefSeq" id="WP_009326831.1">
    <property type="nucleotide sequence ID" value="NZ_AEJC01000466.1"/>
</dbReference>
<accession>L1KQM4</accession>
<name>L1KQM4_9ACTN</name>
<dbReference type="PATRIC" id="fig|698759.3.peg.6211"/>
<organism evidence="1 2">
    <name type="scientific">Streptomyces ipomoeae 91-03</name>
    <dbReference type="NCBI Taxonomy" id="698759"/>
    <lineage>
        <taxon>Bacteria</taxon>
        <taxon>Bacillati</taxon>
        <taxon>Actinomycetota</taxon>
        <taxon>Actinomycetes</taxon>
        <taxon>Kitasatosporales</taxon>
        <taxon>Streptomycetaceae</taxon>
        <taxon>Streptomyces</taxon>
    </lineage>
</organism>
<proteinExistence type="predicted"/>
<dbReference type="Proteomes" id="UP000010411">
    <property type="component" value="Unassembled WGS sequence"/>
</dbReference>
<evidence type="ECO:0000313" key="2">
    <source>
        <dbReference type="Proteomes" id="UP000010411"/>
    </source>
</evidence>
<protein>
    <submittedName>
        <fullName evidence="1">Uncharacterized protein</fullName>
    </submittedName>
</protein>
<dbReference type="AlphaFoldDB" id="L1KQM4"/>
<dbReference type="EMBL" id="AEJC01000466">
    <property type="protein sequence ID" value="EKX63111.1"/>
    <property type="molecule type" value="Genomic_DNA"/>
</dbReference>